<dbReference type="InterPro" id="IPR023213">
    <property type="entry name" value="CAT-like_dom_sf"/>
</dbReference>
<dbReference type="AlphaFoldDB" id="A0A3N7FGL6"/>
<protein>
    <submittedName>
        <fullName evidence="1">Uncharacterized protein</fullName>
    </submittedName>
</protein>
<organism evidence="1">
    <name type="scientific">Populus trichocarpa</name>
    <name type="common">Western balsam poplar</name>
    <name type="synonym">Populus balsamifera subsp. trichocarpa</name>
    <dbReference type="NCBI Taxonomy" id="3694"/>
    <lineage>
        <taxon>Eukaryota</taxon>
        <taxon>Viridiplantae</taxon>
        <taxon>Streptophyta</taxon>
        <taxon>Embryophyta</taxon>
        <taxon>Tracheophyta</taxon>
        <taxon>Spermatophyta</taxon>
        <taxon>Magnoliopsida</taxon>
        <taxon>eudicotyledons</taxon>
        <taxon>Gunneridae</taxon>
        <taxon>Pentapetalae</taxon>
        <taxon>rosids</taxon>
        <taxon>fabids</taxon>
        <taxon>Malpighiales</taxon>
        <taxon>Salicaceae</taxon>
        <taxon>Saliceae</taxon>
        <taxon>Populus</taxon>
    </lineage>
</organism>
<dbReference type="InParanoid" id="A0A3N7FGL6"/>
<gene>
    <name evidence="1" type="ORF">POPTR_T160501</name>
</gene>
<accession>A0A3N7FGL6</accession>
<reference evidence="1" key="1">
    <citation type="journal article" date="2006" name="Science">
        <title>The genome of black cottonwood, Populus trichocarpa (Torr. &amp; Gray).</title>
        <authorList>
            <person name="Tuskan G.A."/>
            <person name="Difazio S."/>
            <person name="Jansson S."/>
            <person name="Bohlmann J."/>
            <person name="Grigoriev I."/>
            <person name="Hellsten U."/>
            <person name="Putnam N."/>
            <person name="Ralph S."/>
            <person name="Rombauts S."/>
            <person name="Salamov A."/>
            <person name="Schein J."/>
            <person name="Sterck L."/>
            <person name="Aerts A."/>
            <person name="Bhalerao R.R."/>
            <person name="Bhalerao R.P."/>
            <person name="Blaudez D."/>
            <person name="Boerjan W."/>
            <person name="Brun A."/>
            <person name="Brunner A."/>
            <person name="Busov V."/>
            <person name="Campbell M."/>
            <person name="Carlson J."/>
            <person name="Chalot M."/>
            <person name="Chapman J."/>
            <person name="Chen G.L."/>
            <person name="Cooper D."/>
            <person name="Coutinho P.M."/>
            <person name="Couturier J."/>
            <person name="Covert S."/>
            <person name="Cronk Q."/>
            <person name="Cunningham R."/>
            <person name="Davis J."/>
            <person name="Degroeve S."/>
            <person name="Dejardin A."/>
            <person name="Depamphilis C."/>
            <person name="Detter J."/>
            <person name="Dirks B."/>
            <person name="Dubchak I."/>
            <person name="Duplessis S."/>
            <person name="Ehlting J."/>
            <person name="Ellis B."/>
            <person name="Gendler K."/>
            <person name="Goodstein D."/>
            <person name="Gribskov M."/>
            <person name="Grimwood J."/>
            <person name="Groover A."/>
            <person name="Gunter L."/>
            <person name="Hamberger B."/>
            <person name="Heinze B."/>
            <person name="Helariutta Y."/>
            <person name="Henrissat B."/>
            <person name="Holligan D."/>
            <person name="Holt R."/>
            <person name="Huang W."/>
            <person name="Islam-Faridi N."/>
            <person name="Jones S."/>
            <person name="Jones-Rhoades M."/>
            <person name="Jorgensen R."/>
            <person name="Joshi C."/>
            <person name="Kangasjarvi J."/>
            <person name="Karlsson J."/>
            <person name="Kelleher C."/>
            <person name="Kirkpatrick R."/>
            <person name="Kirst M."/>
            <person name="Kohler A."/>
            <person name="Kalluri U."/>
            <person name="Larimer F."/>
            <person name="Leebens-Mack J."/>
            <person name="Leple J.C."/>
            <person name="Locascio P."/>
            <person name="Lou Y."/>
            <person name="Lucas S."/>
            <person name="Martin F."/>
            <person name="Montanini B."/>
            <person name="Napoli C."/>
            <person name="Nelson D.R."/>
            <person name="Nelson C."/>
            <person name="Nieminen K."/>
            <person name="Nilsson O."/>
            <person name="Pereda V."/>
            <person name="Peter G."/>
            <person name="Philippe R."/>
            <person name="Pilate G."/>
            <person name="Poliakov A."/>
            <person name="Razumovskaya J."/>
            <person name="Richardson P."/>
            <person name="Rinaldi C."/>
            <person name="Ritland K."/>
            <person name="Rouze P."/>
            <person name="Ryaboy D."/>
            <person name="Schmutz J."/>
            <person name="Schrader J."/>
            <person name="Segerman B."/>
            <person name="Shin H."/>
            <person name="Siddiqui A."/>
            <person name="Sterky F."/>
            <person name="Terry A."/>
            <person name="Tsai C.J."/>
            <person name="Uberbacher E."/>
            <person name="Unneberg P."/>
            <person name="Vahala J."/>
            <person name="Wall K."/>
            <person name="Wessler S."/>
            <person name="Yang G."/>
            <person name="Yin T."/>
            <person name="Douglas C."/>
            <person name="Marra M."/>
            <person name="Sandberg G."/>
            <person name="Van de Peer Y."/>
            <person name="Rokhsar D."/>
        </authorList>
    </citation>
    <scope>NUCLEOTIDE SEQUENCE [LARGE SCALE GENOMIC DNA]</scope>
    <source>
        <strain evidence="1">Nisqually-1</strain>
    </source>
</reference>
<evidence type="ECO:0000313" key="1">
    <source>
        <dbReference type="EMBL" id="RQO95236.1"/>
    </source>
</evidence>
<name>A0A3N7FGL6_POPTR</name>
<reference evidence="1" key="2">
    <citation type="submission" date="2017-07" db="EMBL/GenBank/DDBJ databases">
        <title>WGS assembly of Populus trichocarpa.</title>
        <authorList>
            <person name="Tuskan G."/>
            <person name="Difazio S."/>
            <person name="Jansson S."/>
            <person name="Bohlmann J."/>
            <person name="Grigoriev I."/>
            <person name="Hellsten U."/>
            <person name="Putnam N."/>
            <person name="Ralph S."/>
            <person name="Rombauts S."/>
            <person name="Salamov A."/>
            <person name="Schein J."/>
            <person name="Sterck L."/>
            <person name="Aerts A."/>
            <person name="Bhalerao R."/>
            <person name="Bhalerao R."/>
            <person name="Blaudez D."/>
            <person name="Boerjan W."/>
            <person name="Brun A."/>
            <person name="Brunner A."/>
            <person name="Busov V."/>
            <person name="Campbell M."/>
            <person name="Carlson J."/>
            <person name="Chalot M."/>
            <person name="Chapman J."/>
            <person name="Chen G."/>
            <person name="Cooper D."/>
            <person name="Coutinho P."/>
            <person name="Couturier J."/>
            <person name="Covert S."/>
            <person name="Cronk Q."/>
            <person name="Cunningham R."/>
            <person name="Davis J."/>
            <person name="Degroeve S."/>
            <person name="Dejardin A."/>
            <person name="Depamphilis C."/>
            <person name="Detter J."/>
            <person name="Dirks B."/>
            <person name="Dubchak I."/>
            <person name="Duplessis S."/>
            <person name="Ehlting J."/>
            <person name="Ellis B."/>
            <person name="Gendler K."/>
            <person name="Goodstein D."/>
            <person name="Gribskov M."/>
            <person name="Grimwood J."/>
            <person name="Groover A."/>
            <person name="Gunter L."/>
            <person name="Hamberger B."/>
            <person name="Heinze B."/>
            <person name="Helariutta Y."/>
            <person name="Henrissat B."/>
            <person name="Holligan D."/>
            <person name="Holt R."/>
            <person name="Huang W."/>
            <person name="Islam-Faridi N."/>
            <person name="Jones S."/>
            <person name="Jones-Rhoades M."/>
            <person name="Jorgensen R."/>
            <person name="Joshi C."/>
            <person name="Kangasjarvi J."/>
            <person name="Karlsson J."/>
            <person name="Kelleher C."/>
            <person name="Kirkpatrick R."/>
            <person name="Kirst M."/>
            <person name="Kohler A."/>
            <person name="Kalluri U."/>
            <person name="Larimer F."/>
            <person name="Leebens-Mack J."/>
            <person name="Leple J."/>
            <person name="Locascio P."/>
            <person name="Lou Y."/>
            <person name="Lucas S."/>
            <person name="Martin F."/>
            <person name="Montanini B."/>
            <person name="Napoli C."/>
            <person name="Nelson D."/>
            <person name="Nelson C."/>
            <person name="Nieminen K."/>
            <person name="Nilsson O."/>
            <person name="Pereda V."/>
            <person name="Peter G."/>
            <person name="Philippe R."/>
            <person name="Pilate G."/>
            <person name="Poliakov A."/>
            <person name="Razumovskaya J."/>
            <person name="Richardson P."/>
            <person name="Rinaldi C."/>
            <person name="Ritland K."/>
            <person name="Rouze P."/>
            <person name="Ryaboy D."/>
            <person name="Schmutz J."/>
            <person name="Schrader J."/>
            <person name="Segerman B."/>
            <person name="Shin H."/>
            <person name="Siddiqui A."/>
            <person name="Sterky F."/>
            <person name="Terry A."/>
            <person name="Tsai C."/>
            <person name="Uberbacher E."/>
            <person name="Unneberg P."/>
            <person name="Vahala J."/>
            <person name="Wall K."/>
            <person name="Wessler S."/>
            <person name="Yang G."/>
            <person name="Yin T."/>
            <person name="Douglas C."/>
            <person name="Marra M."/>
            <person name="Sandberg G."/>
            <person name="Van De Peer Y."/>
            <person name="Rokhsar D."/>
        </authorList>
    </citation>
    <scope>NUCLEOTIDE SEQUENCE</scope>
    <source>
        <strain evidence="1">Nisqually-1</strain>
    </source>
</reference>
<proteinExistence type="predicted"/>
<dbReference type="Gene3D" id="3.30.559.10">
    <property type="entry name" value="Chloramphenicol acetyltransferase-like domain"/>
    <property type="match status" value="1"/>
</dbReference>
<sequence>MEVEILSRKLIAPSSPRPLHLQKSPISLSFSEQLAPSFYVPRIFNSSTQPKLIKSMAMLTLMKKEACSCKNHFPNKHNPFLSTRRQIHI</sequence>
<dbReference type="EMBL" id="KZ623627">
    <property type="protein sequence ID" value="RQO95236.1"/>
    <property type="molecule type" value="Genomic_DNA"/>
</dbReference>